<evidence type="ECO:0000313" key="1">
    <source>
        <dbReference type="EMBL" id="MBC5730135.1"/>
    </source>
</evidence>
<proteinExistence type="predicted"/>
<dbReference type="Proteomes" id="UP000660021">
    <property type="component" value="Unassembled WGS sequence"/>
</dbReference>
<protein>
    <submittedName>
        <fullName evidence="1">Uncharacterized protein</fullName>
    </submittedName>
</protein>
<keyword evidence="2" id="KW-1185">Reference proteome</keyword>
<dbReference type="RefSeq" id="WP_186963185.1">
    <property type="nucleotide sequence ID" value="NZ_JACOPR010000002.1"/>
</dbReference>
<name>A0ABR7HRH6_9FIRM</name>
<accession>A0ABR7HRH6</accession>
<reference evidence="1 2" key="1">
    <citation type="submission" date="2020-08" db="EMBL/GenBank/DDBJ databases">
        <title>Genome public.</title>
        <authorList>
            <person name="Liu C."/>
            <person name="Sun Q."/>
        </authorList>
    </citation>
    <scope>NUCLEOTIDE SEQUENCE [LARGE SCALE GENOMIC DNA]</scope>
    <source>
        <strain evidence="1 2">New-38</strain>
    </source>
</reference>
<dbReference type="EMBL" id="JACOPR010000002">
    <property type="protein sequence ID" value="MBC5730135.1"/>
    <property type="molecule type" value="Genomic_DNA"/>
</dbReference>
<evidence type="ECO:0000313" key="2">
    <source>
        <dbReference type="Proteomes" id="UP000660021"/>
    </source>
</evidence>
<organism evidence="1 2">
    <name type="scientific">Pseudoflavonifractor hominis</name>
    <dbReference type="NCBI Taxonomy" id="2763059"/>
    <lineage>
        <taxon>Bacteria</taxon>
        <taxon>Bacillati</taxon>
        <taxon>Bacillota</taxon>
        <taxon>Clostridia</taxon>
        <taxon>Eubacteriales</taxon>
        <taxon>Oscillospiraceae</taxon>
        <taxon>Pseudoflavonifractor</taxon>
    </lineage>
</organism>
<gene>
    <name evidence="1" type="ORF">H8S34_04715</name>
</gene>
<comment type="caution">
    <text evidence="1">The sequence shown here is derived from an EMBL/GenBank/DDBJ whole genome shotgun (WGS) entry which is preliminary data.</text>
</comment>
<sequence>MFQQLQVKTFLNNPELERLGISEETYSQFPLEKKELYADIHIMDSASDTKYFKVEQLSTPNNINEDSETIVPEVLVEISEQEYEVVKERIESGNKDESRLVNPDEESGTWHKMTTEVLYVDNSGGLKRYSLVNKVEIITNELDQVGGTTSHKAYIAGGLNSLCSPISGSEVMTKWQTNTLTGQTDRFDEFTAPFKNQGYGFDFGISAFSTKCDVTMTFLFTTLQDINIIDAYGFCGYWDRAFTGSVGIDIGMEINGPSISITPTTYLVKANDTHAQMLPA</sequence>